<evidence type="ECO:0000313" key="2">
    <source>
        <dbReference type="EMBL" id="SEP24204.1"/>
    </source>
</evidence>
<protein>
    <recommendedName>
        <fullName evidence="4">Transferase hexapeptide (Six repeat-containing protein)</fullName>
    </recommendedName>
</protein>
<proteinExistence type="predicted"/>
<sequence length="74" mass="8143">MQSAVRHGATVKSNGIVAAGAIVLQSPTDPSGHVAYGARAETRPLTDDQRDEVVRVHEHYVELGRQYREVGRFE</sequence>
<dbReference type="Proteomes" id="UP000199126">
    <property type="component" value="Unassembled WGS sequence"/>
</dbReference>
<evidence type="ECO:0000313" key="3">
    <source>
        <dbReference type="Proteomes" id="UP000199126"/>
    </source>
</evidence>
<feature type="compositionally biased region" description="Basic and acidic residues" evidence="1">
    <location>
        <begin position="40"/>
        <end position="49"/>
    </location>
</feature>
<accession>A0A1H8W980</accession>
<dbReference type="RefSeq" id="WP_244531679.1">
    <property type="nucleotide sequence ID" value="NZ_FODV01000025.1"/>
</dbReference>
<dbReference type="EMBL" id="FODV01000025">
    <property type="protein sequence ID" value="SEP24204.1"/>
    <property type="molecule type" value="Genomic_DNA"/>
</dbReference>
<evidence type="ECO:0000256" key="1">
    <source>
        <dbReference type="SAM" id="MobiDB-lite"/>
    </source>
</evidence>
<dbReference type="SUPFAM" id="SSF51161">
    <property type="entry name" value="Trimeric LpxA-like enzymes"/>
    <property type="match status" value="1"/>
</dbReference>
<dbReference type="AlphaFoldDB" id="A0A1H8W980"/>
<dbReference type="Gene3D" id="2.160.10.10">
    <property type="entry name" value="Hexapeptide repeat proteins"/>
    <property type="match status" value="1"/>
</dbReference>
<dbReference type="InterPro" id="IPR011004">
    <property type="entry name" value="Trimer_LpxA-like_sf"/>
</dbReference>
<keyword evidence="3" id="KW-1185">Reference proteome</keyword>
<organism evidence="2 3">
    <name type="scientific">Halogranum amylolyticum</name>
    <dbReference type="NCBI Taxonomy" id="660520"/>
    <lineage>
        <taxon>Archaea</taxon>
        <taxon>Methanobacteriati</taxon>
        <taxon>Methanobacteriota</taxon>
        <taxon>Stenosarchaea group</taxon>
        <taxon>Halobacteria</taxon>
        <taxon>Halobacteriales</taxon>
        <taxon>Haloferacaceae</taxon>
    </lineage>
</organism>
<feature type="region of interest" description="Disordered" evidence="1">
    <location>
        <begin position="28"/>
        <end position="49"/>
    </location>
</feature>
<gene>
    <name evidence="2" type="ORF">SAMN04487948_12573</name>
</gene>
<name>A0A1H8W980_9EURY</name>
<reference evidence="3" key="1">
    <citation type="submission" date="2016-10" db="EMBL/GenBank/DDBJ databases">
        <authorList>
            <person name="Varghese N."/>
            <person name="Submissions S."/>
        </authorList>
    </citation>
    <scope>NUCLEOTIDE SEQUENCE [LARGE SCALE GENOMIC DNA]</scope>
    <source>
        <strain evidence="3">CGMCC 1.10121</strain>
    </source>
</reference>
<evidence type="ECO:0008006" key="4">
    <source>
        <dbReference type="Google" id="ProtNLM"/>
    </source>
</evidence>